<dbReference type="AlphaFoldDB" id="A0A343JCS6"/>
<dbReference type="Pfam" id="PF12051">
    <property type="entry name" value="DUF3533"/>
    <property type="match status" value="1"/>
</dbReference>
<keyword evidence="2 5" id="KW-0812">Transmembrane</keyword>
<sequence>MEDGKEKKSQILKIIKALAIIGIILIPSIYTTVFLGSMWDPYGNLDKLPVAVVNLDKSCDYNGKELSIGEELVKNLKENNALNFNFVDKETAQEGLDNGSYYMVITIPENFSYNTTTLLEDNPQKMELQYKVNPGKNYIASKMSESAIQKITNSIENSVTEVYAETVFDKFSEIGLQLKDAADGASQINNGLKSLKDGSNTISSNLKLLYDSSLTFSDGINSYEKGISKYLSAVNEIKDGSITLKSGINTLNSKASSLSEGVNSLNIGANSLYAGLQKYTSGVDSVKDGVSKLNSNSNDLLAGANSLNNGLTSLKEGSNNLVTGLRALSASIGEDVNKENSENINKLTSSLNSFNSSGNALESNLTNIGTSLKNSSSYITELQKTIAEISSSEWFKDLDSETQNKIINNLSAPLAGLGNELTSISNQMTSAKTGFESLSNNKELIASTITNLYSGLEKVQYSLNNQIIPGADSLNNGISALKDGSDKLTYGIQSYTSGVSSLYKGTNNLASNSESLVNGAESLSNGTTALNNSVPALTDGINKLAEGSNDLSEGLIALSNNNLSLSSGINKINSASNSISEGAYKLYAGSKELSSGVSKLEEGSETLSKGLEEGSEKASTTKLTDSSKEMFASPIEGVEAFNSYIANNGSAMSAYMMCVGLWVGCLALCILFPTERDLKNGKENPKTFWPKKALKLASMAIIQAVVMVSLIRLINGLEPAYLGRTYLIAIVASLSFMAIVYFMNLLLGKIGSFILLIFMVLQLSGSAGTYPIELSDSFFNAIHNYMPFTYAVDGFRNGLATGLSIVPQALVLLGIGFVCSILSIIVVIKKNKSDRTSLSQLIEEAV</sequence>
<reference evidence="7 8" key="1">
    <citation type="submission" date="2016-08" db="EMBL/GenBank/DDBJ databases">
        <title>Complete Genome Sequence Of The Indigo Reducing Clostridium isatidis DSM15098.</title>
        <authorList>
            <person name="Little G.T."/>
            <person name="Minton N.P."/>
        </authorList>
    </citation>
    <scope>NUCLEOTIDE SEQUENCE [LARGE SCALE GENOMIC DNA]</scope>
    <source>
        <strain evidence="7 8">DSM 15098</strain>
    </source>
</reference>
<evidence type="ECO:0000256" key="5">
    <source>
        <dbReference type="SAM" id="Phobius"/>
    </source>
</evidence>
<keyword evidence="3 5" id="KW-1133">Transmembrane helix</keyword>
<evidence type="ECO:0000256" key="3">
    <source>
        <dbReference type="ARBA" id="ARBA00022989"/>
    </source>
</evidence>
<dbReference type="NCBIfam" id="TIGR03061">
    <property type="entry name" value="pip_yhgE_Nterm"/>
    <property type="match status" value="1"/>
</dbReference>
<evidence type="ECO:0000256" key="4">
    <source>
        <dbReference type="ARBA" id="ARBA00023136"/>
    </source>
</evidence>
<dbReference type="PANTHER" id="PTHR43077">
    <property type="entry name" value="TRANSPORT PERMEASE YVFS-RELATED"/>
    <property type="match status" value="1"/>
</dbReference>
<dbReference type="Gene3D" id="3.40.1710.10">
    <property type="entry name" value="abc type-2 transporter like domain"/>
    <property type="match status" value="1"/>
</dbReference>
<dbReference type="RefSeq" id="WP_119865470.1">
    <property type="nucleotide sequence ID" value="NZ_CP016786.1"/>
</dbReference>
<evidence type="ECO:0000256" key="2">
    <source>
        <dbReference type="ARBA" id="ARBA00022692"/>
    </source>
</evidence>
<dbReference type="InterPro" id="IPR023908">
    <property type="entry name" value="xxxLxxG_rpt"/>
</dbReference>
<comment type="subcellular location">
    <subcellularLocation>
        <location evidence="1">Membrane</location>
        <topology evidence="1">Multi-pass membrane protein</topology>
    </subcellularLocation>
</comment>
<keyword evidence="8" id="KW-1185">Reference proteome</keyword>
<dbReference type="EMBL" id="CP016786">
    <property type="protein sequence ID" value="ASW43334.1"/>
    <property type="molecule type" value="Genomic_DNA"/>
</dbReference>
<gene>
    <name evidence="7" type="ORF">BEN51_07525</name>
</gene>
<protein>
    <recommendedName>
        <fullName evidence="6">DUF3533 domain-containing protein</fullName>
    </recommendedName>
</protein>
<evidence type="ECO:0000313" key="7">
    <source>
        <dbReference type="EMBL" id="ASW43334.1"/>
    </source>
</evidence>
<dbReference type="InterPro" id="IPR022703">
    <property type="entry name" value="DUF3533"/>
</dbReference>
<dbReference type="KEGG" id="cia:BEN51_07525"/>
<dbReference type="NCBIfam" id="TIGR03057">
    <property type="entry name" value="xxxLxxG_by_4"/>
    <property type="match status" value="1"/>
</dbReference>
<dbReference type="InterPro" id="IPR017500">
    <property type="entry name" value="Phage_infect_YhgE_N"/>
</dbReference>
<dbReference type="GO" id="GO:0016020">
    <property type="term" value="C:membrane"/>
    <property type="evidence" value="ECO:0007669"/>
    <property type="project" value="UniProtKB-SubCell"/>
</dbReference>
<evidence type="ECO:0000313" key="8">
    <source>
        <dbReference type="Proteomes" id="UP000264883"/>
    </source>
</evidence>
<dbReference type="Gene3D" id="1.10.287.950">
    <property type="entry name" value="Methyl-accepting chemotaxis protein"/>
    <property type="match status" value="1"/>
</dbReference>
<dbReference type="OrthoDB" id="9811483at2"/>
<dbReference type="InterPro" id="IPR051328">
    <property type="entry name" value="T7SS_ABC-Transporter"/>
</dbReference>
<evidence type="ECO:0000259" key="6">
    <source>
        <dbReference type="Pfam" id="PF12051"/>
    </source>
</evidence>
<dbReference type="InterPro" id="IPR017501">
    <property type="entry name" value="Phage_infect_YhgE_C"/>
</dbReference>
<feature type="transmembrane region" description="Helical" evidence="5">
    <location>
        <begin position="652"/>
        <end position="672"/>
    </location>
</feature>
<feature type="transmembrane region" description="Helical" evidence="5">
    <location>
        <begin position="753"/>
        <end position="772"/>
    </location>
</feature>
<feature type="transmembrane region" description="Helical" evidence="5">
    <location>
        <begin position="726"/>
        <end position="746"/>
    </location>
</feature>
<feature type="transmembrane region" description="Helical" evidence="5">
    <location>
        <begin position="805"/>
        <end position="828"/>
    </location>
</feature>
<evidence type="ECO:0000256" key="1">
    <source>
        <dbReference type="ARBA" id="ARBA00004141"/>
    </source>
</evidence>
<accession>A0A343JCS6</accession>
<feature type="transmembrane region" description="Helical" evidence="5">
    <location>
        <begin position="693"/>
        <end position="714"/>
    </location>
</feature>
<organism evidence="7 8">
    <name type="scientific">Clostridium isatidis</name>
    <dbReference type="NCBI Taxonomy" id="182773"/>
    <lineage>
        <taxon>Bacteria</taxon>
        <taxon>Bacillati</taxon>
        <taxon>Bacillota</taxon>
        <taxon>Clostridia</taxon>
        <taxon>Eubacteriales</taxon>
        <taxon>Clostridiaceae</taxon>
        <taxon>Clostridium</taxon>
    </lineage>
</organism>
<feature type="domain" description="DUF3533" evidence="6">
    <location>
        <begin position="30"/>
        <end position="173"/>
    </location>
</feature>
<dbReference type="NCBIfam" id="TIGR03062">
    <property type="entry name" value="pip_yhgE_Cterm"/>
    <property type="match status" value="1"/>
</dbReference>
<feature type="transmembrane region" description="Helical" evidence="5">
    <location>
        <begin position="17"/>
        <end position="39"/>
    </location>
</feature>
<dbReference type="PANTHER" id="PTHR43077:SF5">
    <property type="entry name" value="PHAGE INFECTION PROTEIN"/>
    <property type="match status" value="1"/>
</dbReference>
<dbReference type="Proteomes" id="UP000264883">
    <property type="component" value="Chromosome"/>
</dbReference>
<name>A0A343JCS6_9CLOT</name>
<proteinExistence type="predicted"/>
<keyword evidence="4 5" id="KW-0472">Membrane</keyword>